<sequence length="199" mass="23259">MITLFKRLAILLCCLPFFVFANVFVIGDKALLNPKTLELIDTIGTEFFQKTKISVYVALKEQSHTKEQRQSYLNEIQKDLHSPYVLIYFFKEDKKIDFLLSKDMKNLVDVDTIYKDYMVPLLPIKRTDSLDQSRISAIILNGYSHLINAIADKKDVKILSNIVDRSGELLAQTARFTMQIMLFVMICFVVWFYIIRRKK</sequence>
<feature type="signal peptide" evidence="2">
    <location>
        <begin position="1"/>
        <end position="21"/>
    </location>
</feature>
<dbReference type="EMBL" id="NXLX01000001">
    <property type="protein sequence ID" value="RDU74571.1"/>
    <property type="molecule type" value="Genomic_DNA"/>
</dbReference>
<protein>
    <recommendedName>
        <fullName evidence="5">TPM domain-containing protein</fullName>
    </recommendedName>
</protein>
<proteinExistence type="predicted"/>
<comment type="caution">
    <text evidence="3">The sequence shown here is derived from an EMBL/GenBank/DDBJ whole genome shotgun (WGS) entry which is preliminary data.</text>
</comment>
<keyword evidence="2" id="KW-0732">Signal</keyword>
<keyword evidence="1" id="KW-0472">Membrane</keyword>
<keyword evidence="4" id="KW-1185">Reference proteome</keyword>
<evidence type="ECO:0008006" key="5">
    <source>
        <dbReference type="Google" id="ProtNLM"/>
    </source>
</evidence>
<reference evidence="3 4" key="1">
    <citation type="submission" date="2018-04" db="EMBL/GenBank/DDBJ databases">
        <title>Novel Campyloabacter and Helicobacter Species and Strains.</title>
        <authorList>
            <person name="Mannion A.J."/>
            <person name="Shen Z."/>
            <person name="Fox J.G."/>
        </authorList>
    </citation>
    <scope>NUCLEOTIDE SEQUENCE [LARGE SCALE GENOMIC DNA]</scope>
    <source>
        <strain evidence="3 4">MIT 04-9362</strain>
    </source>
</reference>
<name>A0A3D8JCD1_9HELI</name>
<dbReference type="Proteomes" id="UP000256695">
    <property type="component" value="Unassembled WGS sequence"/>
</dbReference>
<accession>A0A3D8JCD1</accession>
<feature type="chain" id="PRO_5017635408" description="TPM domain-containing protein" evidence="2">
    <location>
        <begin position="22"/>
        <end position="199"/>
    </location>
</feature>
<evidence type="ECO:0000313" key="3">
    <source>
        <dbReference type="EMBL" id="RDU74571.1"/>
    </source>
</evidence>
<dbReference type="AlphaFoldDB" id="A0A3D8JCD1"/>
<dbReference type="RefSeq" id="WP_115578280.1">
    <property type="nucleotide sequence ID" value="NZ_NXLX01000001.1"/>
</dbReference>
<gene>
    <name evidence="3" type="ORF">CQA57_00545</name>
</gene>
<dbReference type="OrthoDB" id="5362685at2"/>
<keyword evidence="1" id="KW-1133">Transmembrane helix</keyword>
<evidence type="ECO:0000256" key="1">
    <source>
        <dbReference type="SAM" id="Phobius"/>
    </source>
</evidence>
<evidence type="ECO:0000256" key="2">
    <source>
        <dbReference type="SAM" id="SignalP"/>
    </source>
</evidence>
<feature type="transmembrane region" description="Helical" evidence="1">
    <location>
        <begin position="176"/>
        <end position="195"/>
    </location>
</feature>
<keyword evidence="1" id="KW-0812">Transmembrane</keyword>
<organism evidence="3 4">
    <name type="scientific">Helicobacter anseris</name>
    <dbReference type="NCBI Taxonomy" id="375926"/>
    <lineage>
        <taxon>Bacteria</taxon>
        <taxon>Pseudomonadati</taxon>
        <taxon>Campylobacterota</taxon>
        <taxon>Epsilonproteobacteria</taxon>
        <taxon>Campylobacterales</taxon>
        <taxon>Helicobacteraceae</taxon>
        <taxon>Helicobacter</taxon>
    </lineage>
</organism>
<evidence type="ECO:0000313" key="4">
    <source>
        <dbReference type="Proteomes" id="UP000256695"/>
    </source>
</evidence>